<dbReference type="EMBL" id="CP069029">
    <property type="protein sequence ID" value="QRC97689.1"/>
    <property type="molecule type" value="Genomic_DNA"/>
</dbReference>
<dbReference type="OrthoDB" id="3787242at2759"/>
<dbReference type="AlphaFoldDB" id="A0A7U2F2T3"/>
<proteinExistence type="predicted"/>
<dbReference type="KEGG" id="pno:SNOG_08539"/>
<dbReference type="OMA" id="IMNINRT"/>
<protein>
    <submittedName>
        <fullName evidence="1">Uncharacterized protein</fullName>
    </submittedName>
</protein>
<sequence>MALCADSRWDAGIGITDALKLVKLCISAMRFGDYQHSYPRFGGSLDQYNARCSRIADQLRQAGHYRTAYTGLPLSDTIMNIKETVTAQLEGIRSTGLTALDNALMRLEEEMRIQGLAMPEYWITRKYSCEYVYWKWDDYRKDYFYWNTQGYFEYYKGGKVNQDGTPYVWRDRTKPGKQRERKWRRRRKQRHCSWKFGGVIVR</sequence>
<name>A0A7U2F2T3_PHANO</name>
<organism evidence="1 2">
    <name type="scientific">Phaeosphaeria nodorum (strain SN15 / ATCC MYA-4574 / FGSC 10173)</name>
    <name type="common">Glume blotch fungus</name>
    <name type="synonym">Parastagonospora nodorum</name>
    <dbReference type="NCBI Taxonomy" id="321614"/>
    <lineage>
        <taxon>Eukaryota</taxon>
        <taxon>Fungi</taxon>
        <taxon>Dikarya</taxon>
        <taxon>Ascomycota</taxon>
        <taxon>Pezizomycotina</taxon>
        <taxon>Dothideomycetes</taxon>
        <taxon>Pleosporomycetidae</taxon>
        <taxon>Pleosporales</taxon>
        <taxon>Pleosporineae</taxon>
        <taxon>Phaeosphaeriaceae</taxon>
        <taxon>Parastagonospora</taxon>
    </lineage>
</organism>
<dbReference type="Proteomes" id="UP000663193">
    <property type="component" value="Chromosome 7"/>
</dbReference>
<accession>A0A7U2F2T3</accession>
<reference evidence="2" key="1">
    <citation type="journal article" date="2021" name="BMC Genomics">
        <title>Chromosome-level genome assembly and manually-curated proteome of model necrotroph Parastagonospora nodorum Sn15 reveals a genome-wide trove of candidate effector homologs, and redundancy of virulence-related functions within an accessory chromosome.</title>
        <authorList>
            <person name="Bertazzoni S."/>
            <person name="Jones D.A.B."/>
            <person name="Phan H.T."/>
            <person name="Tan K.-C."/>
            <person name="Hane J.K."/>
        </authorList>
    </citation>
    <scope>NUCLEOTIDE SEQUENCE [LARGE SCALE GENOMIC DNA]</scope>
    <source>
        <strain evidence="2">SN15 / ATCC MYA-4574 / FGSC 10173)</strain>
    </source>
</reference>
<evidence type="ECO:0000313" key="2">
    <source>
        <dbReference type="Proteomes" id="UP000663193"/>
    </source>
</evidence>
<evidence type="ECO:0000313" key="1">
    <source>
        <dbReference type="EMBL" id="QRC97689.1"/>
    </source>
</evidence>
<gene>
    <name evidence="1" type="ORF">JI435_085390</name>
</gene>
<dbReference type="RefSeq" id="XP_001798849.1">
    <property type="nucleotide sequence ID" value="XM_001798797.1"/>
</dbReference>
<dbReference type="VEuPathDB" id="FungiDB:JI435_085390"/>
<keyword evidence="2" id="KW-1185">Reference proteome</keyword>